<feature type="domain" description="Histidine kinase" evidence="15">
    <location>
        <begin position="148"/>
        <end position="365"/>
    </location>
</feature>
<dbReference type="KEGG" id="cac:CA_C0831"/>
<dbReference type="Proteomes" id="UP000000814">
    <property type="component" value="Chromosome"/>
</dbReference>
<dbReference type="GeneID" id="44997341"/>
<protein>
    <recommendedName>
        <fullName evidence="3">histidine kinase</fullName>
        <ecNumber evidence="3">2.7.13.3</ecNumber>
    </recommendedName>
</protein>
<dbReference type="Pfam" id="PF00512">
    <property type="entry name" value="HisKA"/>
    <property type="match status" value="1"/>
</dbReference>
<keyword evidence="8" id="KW-0547">Nucleotide-binding</keyword>
<evidence type="ECO:0000256" key="12">
    <source>
        <dbReference type="ARBA" id="ARBA00023012"/>
    </source>
</evidence>
<feature type="transmembrane region" description="Helical" evidence="14">
    <location>
        <begin position="13"/>
        <end position="34"/>
    </location>
</feature>
<dbReference type="SUPFAM" id="SSF55874">
    <property type="entry name" value="ATPase domain of HSP90 chaperone/DNA topoisomerase II/histidine kinase"/>
    <property type="match status" value="1"/>
</dbReference>
<dbReference type="GO" id="GO:0005524">
    <property type="term" value="F:ATP binding"/>
    <property type="evidence" value="ECO:0007669"/>
    <property type="project" value="UniProtKB-KW"/>
</dbReference>
<dbReference type="DNASU" id="1117014"/>
<gene>
    <name evidence="17" type="ordered locus">CA_C0831</name>
</gene>
<comment type="catalytic activity">
    <reaction evidence="1">
        <text>ATP + protein L-histidine = ADP + protein N-phospho-L-histidine.</text>
        <dbReference type="EC" id="2.7.13.3"/>
    </reaction>
</comment>
<dbReference type="OrthoDB" id="9792991at2"/>
<evidence type="ECO:0000256" key="1">
    <source>
        <dbReference type="ARBA" id="ARBA00000085"/>
    </source>
</evidence>
<dbReference type="eggNOG" id="COG5002">
    <property type="taxonomic scope" value="Bacteria"/>
</dbReference>
<feature type="domain" description="HAMP" evidence="16">
    <location>
        <begin position="81"/>
        <end position="133"/>
    </location>
</feature>
<evidence type="ECO:0000256" key="3">
    <source>
        <dbReference type="ARBA" id="ARBA00012438"/>
    </source>
</evidence>
<dbReference type="eggNOG" id="COG2770">
    <property type="taxonomic scope" value="Bacteria"/>
</dbReference>
<evidence type="ECO:0000256" key="7">
    <source>
        <dbReference type="ARBA" id="ARBA00022692"/>
    </source>
</evidence>
<evidence type="ECO:0000256" key="10">
    <source>
        <dbReference type="ARBA" id="ARBA00022840"/>
    </source>
</evidence>
<evidence type="ECO:0000256" key="14">
    <source>
        <dbReference type="SAM" id="Phobius"/>
    </source>
</evidence>
<evidence type="ECO:0000256" key="13">
    <source>
        <dbReference type="ARBA" id="ARBA00023136"/>
    </source>
</evidence>
<dbReference type="FunFam" id="3.30.565.10:FF:000013">
    <property type="entry name" value="Two-component sensor histidine kinase"/>
    <property type="match status" value="1"/>
</dbReference>
<dbReference type="FunFam" id="1.10.287.130:FF:000008">
    <property type="entry name" value="Two-component sensor histidine kinase"/>
    <property type="match status" value="1"/>
</dbReference>
<dbReference type="SMART" id="SM00387">
    <property type="entry name" value="HATPase_c"/>
    <property type="match status" value="1"/>
</dbReference>
<evidence type="ECO:0000256" key="8">
    <source>
        <dbReference type="ARBA" id="ARBA00022741"/>
    </source>
</evidence>
<dbReference type="AlphaFoldDB" id="Q97KT5"/>
<dbReference type="CDD" id="cd06225">
    <property type="entry name" value="HAMP"/>
    <property type="match status" value="1"/>
</dbReference>
<evidence type="ECO:0000313" key="18">
    <source>
        <dbReference type="Proteomes" id="UP000000814"/>
    </source>
</evidence>
<evidence type="ECO:0000259" key="16">
    <source>
        <dbReference type="PROSITE" id="PS50885"/>
    </source>
</evidence>
<dbReference type="CDD" id="cd00082">
    <property type="entry name" value="HisKA"/>
    <property type="match status" value="1"/>
</dbReference>
<dbReference type="Gene3D" id="1.10.287.130">
    <property type="match status" value="1"/>
</dbReference>
<feature type="transmembrane region" description="Helical" evidence="14">
    <location>
        <begin position="63"/>
        <end position="80"/>
    </location>
</feature>
<sequence length="366" mass="42336">MSKQAVYKIELKIFGYFILILMLSTITVILMLIVKNALEEVLIRYNENTLMTAKFLFCDVKKFSIVMYFFVFVIWSHLLLKRKVQYFINLSESTSEIAKGNFKVIIPVKREDEFGNLAKGINEIVEKFNFILKKEKEIEKTKIDLITNVSHDLRTPLTSILGYLELVENDQYKDEVALWYYIDIAYNKTKRLKVLIDDLFQLTTLNEHSMKLCKKEINIAELLKQLIGEYMLNFQKAGIRCRLKLTDEKLYVLGDAVLLIRAFENIIINCIKYSKTSEIMDVSVQRKGDMAVLNFINYGEPIPAIDIPYIFQRFYRVDKSRSDKLGGSGLGLAIAKNIIDITGGNIEVESDTTRTNFKIVLPCYGK</sequence>
<dbReference type="PRINTS" id="PR00344">
    <property type="entry name" value="BCTRLSENSOR"/>
</dbReference>
<evidence type="ECO:0000256" key="2">
    <source>
        <dbReference type="ARBA" id="ARBA00004651"/>
    </source>
</evidence>
<evidence type="ECO:0000256" key="6">
    <source>
        <dbReference type="ARBA" id="ARBA00022679"/>
    </source>
</evidence>
<keyword evidence="5" id="KW-0597">Phosphoprotein</keyword>
<evidence type="ECO:0000259" key="15">
    <source>
        <dbReference type="PROSITE" id="PS50109"/>
    </source>
</evidence>
<dbReference type="PROSITE" id="PS50109">
    <property type="entry name" value="HIS_KIN"/>
    <property type="match status" value="1"/>
</dbReference>
<keyword evidence="18" id="KW-1185">Reference proteome</keyword>
<dbReference type="Gene3D" id="3.30.565.10">
    <property type="entry name" value="Histidine kinase-like ATPase, C-terminal domain"/>
    <property type="match status" value="1"/>
</dbReference>
<dbReference type="PATRIC" id="fig|272562.8.peg.1036"/>
<evidence type="ECO:0000256" key="5">
    <source>
        <dbReference type="ARBA" id="ARBA00022553"/>
    </source>
</evidence>
<dbReference type="InterPro" id="IPR003661">
    <property type="entry name" value="HisK_dim/P_dom"/>
</dbReference>
<dbReference type="Gene3D" id="6.10.340.10">
    <property type="match status" value="1"/>
</dbReference>
<organism evidence="17 18">
    <name type="scientific">Clostridium acetobutylicum (strain ATCC 824 / DSM 792 / JCM 1419 / IAM 19013 / LMG 5710 / NBRC 13948 / NRRL B-527 / VKM B-1787 / 2291 / W)</name>
    <dbReference type="NCBI Taxonomy" id="272562"/>
    <lineage>
        <taxon>Bacteria</taxon>
        <taxon>Bacillati</taxon>
        <taxon>Bacillota</taxon>
        <taxon>Clostridia</taxon>
        <taxon>Eubacteriales</taxon>
        <taxon>Clostridiaceae</taxon>
        <taxon>Clostridium</taxon>
    </lineage>
</organism>
<proteinExistence type="predicted"/>
<name>Q97KT5_CLOAB</name>
<dbReference type="SUPFAM" id="SSF47384">
    <property type="entry name" value="Homodimeric domain of signal transducing histidine kinase"/>
    <property type="match status" value="1"/>
</dbReference>
<dbReference type="InterPro" id="IPR005467">
    <property type="entry name" value="His_kinase_dom"/>
</dbReference>
<dbReference type="InterPro" id="IPR004358">
    <property type="entry name" value="Sig_transdc_His_kin-like_C"/>
</dbReference>
<dbReference type="SUPFAM" id="SSF158472">
    <property type="entry name" value="HAMP domain-like"/>
    <property type="match status" value="1"/>
</dbReference>
<dbReference type="GO" id="GO:0005886">
    <property type="term" value="C:plasma membrane"/>
    <property type="evidence" value="ECO:0007669"/>
    <property type="project" value="UniProtKB-SubCell"/>
</dbReference>
<dbReference type="InterPro" id="IPR036890">
    <property type="entry name" value="HATPase_C_sf"/>
</dbReference>
<keyword evidence="13 14" id="KW-0472">Membrane</keyword>
<accession>Q97KT5</accession>
<comment type="subcellular location">
    <subcellularLocation>
        <location evidence="2">Cell membrane</location>
        <topology evidence="2">Multi-pass membrane protein</topology>
    </subcellularLocation>
</comment>
<dbReference type="EC" id="2.7.13.3" evidence="3"/>
<keyword evidence="10" id="KW-0067">ATP-binding</keyword>
<dbReference type="EMBL" id="AE001437">
    <property type="protein sequence ID" value="AAK78807.1"/>
    <property type="molecule type" value="Genomic_DNA"/>
</dbReference>
<dbReference type="PANTHER" id="PTHR45528">
    <property type="entry name" value="SENSOR HISTIDINE KINASE CPXA"/>
    <property type="match status" value="1"/>
</dbReference>
<dbReference type="RefSeq" id="WP_010964149.1">
    <property type="nucleotide sequence ID" value="NC_003030.1"/>
</dbReference>
<dbReference type="InterPro" id="IPR036097">
    <property type="entry name" value="HisK_dim/P_sf"/>
</dbReference>
<keyword evidence="11 14" id="KW-1133">Transmembrane helix</keyword>
<evidence type="ECO:0000256" key="11">
    <source>
        <dbReference type="ARBA" id="ARBA00022989"/>
    </source>
</evidence>
<dbReference type="InterPro" id="IPR050398">
    <property type="entry name" value="HssS/ArlS-like"/>
</dbReference>
<evidence type="ECO:0000256" key="4">
    <source>
        <dbReference type="ARBA" id="ARBA00022475"/>
    </source>
</evidence>
<dbReference type="GO" id="GO:0000155">
    <property type="term" value="F:phosphorelay sensor kinase activity"/>
    <property type="evidence" value="ECO:0007669"/>
    <property type="project" value="InterPro"/>
</dbReference>
<dbReference type="Pfam" id="PF00672">
    <property type="entry name" value="HAMP"/>
    <property type="match status" value="1"/>
</dbReference>
<dbReference type="InterPro" id="IPR003660">
    <property type="entry name" value="HAMP_dom"/>
</dbReference>
<dbReference type="PIR" id="D97002">
    <property type="entry name" value="D97002"/>
</dbReference>
<dbReference type="PANTHER" id="PTHR45528:SF1">
    <property type="entry name" value="SENSOR HISTIDINE KINASE CPXA"/>
    <property type="match status" value="1"/>
</dbReference>
<dbReference type="PROSITE" id="PS50885">
    <property type="entry name" value="HAMP"/>
    <property type="match status" value="1"/>
</dbReference>
<dbReference type="Pfam" id="PF02518">
    <property type="entry name" value="HATPase_c"/>
    <property type="match status" value="1"/>
</dbReference>
<dbReference type="STRING" id="272562.CA_C0831"/>
<dbReference type="InterPro" id="IPR003594">
    <property type="entry name" value="HATPase_dom"/>
</dbReference>
<reference evidence="17 18" key="1">
    <citation type="journal article" date="2001" name="J. Bacteriol.">
        <title>Genome sequence and comparative analysis of the solvent-producing bacterium Clostridium acetobutylicum.</title>
        <authorList>
            <person name="Nolling J."/>
            <person name="Breton G."/>
            <person name="Omelchenko M.V."/>
            <person name="Makarova K.S."/>
            <person name="Zeng Q."/>
            <person name="Gibson R."/>
            <person name="Lee H.M."/>
            <person name="Dubois J."/>
            <person name="Qiu D."/>
            <person name="Hitti J."/>
            <person name="Wolf Y.I."/>
            <person name="Tatusov R.L."/>
            <person name="Sabathe F."/>
            <person name="Doucette-Stamm L."/>
            <person name="Soucaille P."/>
            <person name="Daly M.J."/>
            <person name="Bennett G.N."/>
            <person name="Koonin E.V."/>
            <person name="Smith D.R."/>
        </authorList>
    </citation>
    <scope>NUCLEOTIDE SEQUENCE [LARGE SCALE GENOMIC DNA]</scope>
    <source>
        <strain evidence="18">ATCC 824 / DSM 792 / JCM 1419 / LMG 5710 / VKM B-1787</strain>
    </source>
</reference>
<keyword evidence="6" id="KW-0808">Transferase</keyword>
<keyword evidence="4" id="KW-1003">Cell membrane</keyword>
<dbReference type="HOGENOM" id="CLU_000445_89_3_9"/>
<keyword evidence="9 17" id="KW-0418">Kinase</keyword>
<dbReference type="SMART" id="SM00388">
    <property type="entry name" value="HisKA"/>
    <property type="match status" value="1"/>
</dbReference>
<evidence type="ECO:0000256" key="9">
    <source>
        <dbReference type="ARBA" id="ARBA00022777"/>
    </source>
</evidence>
<keyword evidence="12" id="KW-0902">Two-component regulatory system</keyword>
<keyword evidence="7 14" id="KW-0812">Transmembrane</keyword>
<evidence type="ECO:0000313" key="17">
    <source>
        <dbReference type="EMBL" id="AAK78807.1"/>
    </source>
</evidence>